<organism evidence="3 4">
    <name type="scientific">Pisolithus microcarpus 441</name>
    <dbReference type="NCBI Taxonomy" id="765257"/>
    <lineage>
        <taxon>Eukaryota</taxon>
        <taxon>Fungi</taxon>
        <taxon>Dikarya</taxon>
        <taxon>Basidiomycota</taxon>
        <taxon>Agaricomycotina</taxon>
        <taxon>Agaricomycetes</taxon>
        <taxon>Agaricomycetidae</taxon>
        <taxon>Boletales</taxon>
        <taxon>Sclerodermatineae</taxon>
        <taxon>Pisolithaceae</taxon>
        <taxon>Pisolithus</taxon>
    </lineage>
</organism>
<evidence type="ECO:0000259" key="2">
    <source>
        <dbReference type="Pfam" id="PF13837"/>
    </source>
</evidence>
<dbReference type="STRING" id="765257.A0A0C9YPL8"/>
<feature type="domain" description="Myb/SANT-like DNA-binding" evidence="2">
    <location>
        <begin position="39"/>
        <end position="108"/>
    </location>
</feature>
<dbReference type="CDD" id="cd00167">
    <property type="entry name" value="SANT"/>
    <property type="match status" value="1"/>
</dbReference>
<gene>
    <name evidence="3" type="ORF">PISMIDRAFT_109213</name>
</gene>
<protein>
    <recommendedName>
        <fullName evidence="2">Myb/SANT-like DNA-binding domain-containing protein</fullName>
    </recommendedName>
</protein>
<dbReference type="HOGENOM" id="CLU_082499_2_0_1"/>
<dbReference type="Proteomes" id="UP000054018">
    <property type="component" value="Unassembled WGS sequence"/>
</dbReference>
<dbReference type="AlphaFoldDB" id="A0A0C9YPL8"/>
<reference evidence="4" key="2">
    <citation type="submission" date="2015-01" db="EMBL/GenBank/DDBJ databases">
        <title>Evolutionary Origins and Diversification of the Mycorrhizal Mutualists.</title>
        <authorList>
            <consortium name="DOE Joint Genome Institute"/>
            <consortium name="Mycorrhizal Genomics Consortium"/>
            <person name="Kohler A."/>
            <person name="Kuo A."/>
            <person name="Nagy L.G."/>
            <person name="Floudas D."/>
            <person name="Copeland A."/>
            <person name="Barry K.W."/>
            <person name="Cichocki N."/>
            <person name="Veneault-Fourrey C."/>
            <person name="LaButti K."/>
            <person name="Lindquist E.A."/>
            <person name="Lipzen A."/>
            <person name="Lundell T."/>
            <person name="Morin E."/>
            <person name="Murat C."/>
            <person name="Riley R."/>
            <person name="Ohm R."/>
            <person name="Sun H."/>
            <person name="Tunlid A."/>
            <person name="Henrissat B."/>
            <person name="Grigoriev I.V."/>
            <person name="Hibbett D.S."/>
            <person name="Martin F."/>
        </authorList>
    </citation>
    <scope>NUCLEOTIDE SEQUENCE [LARGE SCALE GENOMIC DNA]</scope>
    <source>
        <strain evidence="4">441</strain>
    </source>
</reference>
<proteinExistence type="predicted"/>
<feature type="non-terminal residue" evidence="3">
    <location>
        <position position="1"/>
    </location>
</feature>
<dbReference type="Pfam" id="PF13837">
    <property type="entry name" value="Myb_DNA-bind_4"/>
    <property type="match status" value="1"/>
</dbReference>
<evidence type="ECO:0000256" key="1">
    <source>
        <dbReference type="SAM" id="MobiDB-lite"/>
    </source>
</evidence>
<keyword evidence="4" id="KW-1185">Reference proteome</keyword>
<reference evidence="3 4" key="1">
    <citation type="submission" date="2014-04" db="EMBL/GenBank/DDBJ databases">
        <authorList>
            <consortium name="DOE Joint Genome Institute"/>
            <person name="Kuo A."/>
            <person name="Kohler A."/>
            <person name="Costa M.D."/>
            <person name="Nagy L.G."/>
            <person name="Floudas D."/>
            <person name="Copeland A."/>
            <person name="Barry K.W."/>
            <person name="Cichocki N."/>
            <person name="Veneault-Fourrey C."/>
            <person name="LaButti K."/>
            <person name="Lindquist E.A."/>
            <person name="Lipzen A."/>
            <person name="Lundell T."/>
            <person name="Morin E."/>
            <person name="Murat C."/>
            <person name="Sun H."/>
            <person name="Tunlid A."/>
            <person name="Henrissat B."/>
            <person name="Grigoriev I.V."/>
            <person name="Hibbett D.S."/>
            <person name="Martin F."/>
            <person name="Nordberg H.P."/>
            <person name="Cantor M.N."/>
            <person name="Hua S.X."/>
        </authorList>
    </citation>
    <scope>NUCLEOTIDE SEQUENCE [LARGE SCALE GENOMIC DNA]</scope>
    <source>
        <strain evidence="3 4">441</strain>
    </source>
</reference>
<dbReference type="InterPro" id="IPR044822">
    <property type="entry name" value="Myb_DNA-bind_4"/>
</dbReference>
<evidence type="ECO:0000313" key="4">
    <source>
        <dbReference type="Proteomes" id="UP000054018"/>
    </source>
</evidence>
<name>A0A0C9YPL8_9AGAM</name>
<dbReference type="EMBL" id="KN833802">
    <property type="protein sequence ID" value="KIK18551.1"/>
    <property type="molecule type" value="Genomic_DNA"/>
</dbReference>
<dbReference type="OrthoDB" id="2686136at2759"/>
<sequence length="177" mass="19635">MSGSSVGSARSLHSHGPPVIDPFIPQGLPPPRSRKKAATWTVEEEAALLNFLYSNLGQVADGNFKKVTWNATAAHMARYFPPSENAGDKTAEACERKFKMLKKYYYAVADLKCVASGFAYNDIQGAMITLENADLWDRYTKVSQFHCTRQPDAKLFRNLGFSHFQSVELLLPSSARG</sequence>
<feature type="region of interest" description="Disordered" evidence="1">
    <location>
        <begin position="1"/>
        <end position="36"/>
    </location>
</feature>
<evidence type="ECO:0000313" key="3">
    <source>
        <dbReference type="EMBL" id="KIK18551.1"/>
    </source>
</evidence>
<accession>A0A0C9YPL8</accession>
<dbReference type="Gene3D" id="1.10.10.60">
    <property type="entry name" value="Homeodomain-like"/>
    <property type="match status" value="1"/>
</dbReference>
<dbReference type="InterPro" id="IPR001005">
    <property type="entry name" value="SANT/Myb"/>
</dbReference>